<keyword evidence="1" id="KW-0479">Metal-binding</keyword>
<feature type="domain" description="Zn(2)-C6 fungal-type" evidence="7">
    <location>
        <begin position="40"/>
        <end position="70"/>
    </location>
</feature>
<accession>A0A6A6TVE9</accession>
<dbReference type="Pfam" id="PF00172">
    <property type="entry name" value="Zn_clus"/>
    <property type="match status" value="1"/>
</dbReference>
<dbReference type="GO" id="GO:0008270">
    <property type="term" value="F:zinc ion binding"/>
    <property type="evidence" value="ECO:0007669"/>
    <property type="project" value="InterPro"/>
</dbReference>
<evidence type="ECO:0000256" key="4">
    <source>
        <dbReference type="ARBA" id="ARBA00023163"/>
    </source>
</evidence>
<dbReference type="PROSITE" id="PS00463">
    <property type="entry name" value="ZN2_CY6_FUNGAL_1"/>
    <property type="match status" value="1"/>
</dbReference>
<dbReference type="PANTHER" id="PTHR31069:SF31">
    <property type="entry name" value="MONODICTYPHENONE CLUSTER TRANSCRIPTION FACTOR-RELATED"/>
    <property type="match status" value="1"/>
</dbReference>
<keyword evidence="3" id="KW-0238">DNA-binding</keyword>
<dbReference type="PROSITE" id="PS50048">
    <property type="entry name" value="ZN2_CY6_FUNGAL_2"/>
    <property type="match status" value="1"/>
</dbReference>
<evidence type="ECO:0000259" key="7">
    <source>
        <dbReference type="PROSITE" id="PS50048"/>
    </source>
</evidence>
<evidence type="ECO:0000256" key="1">
    <source>
        <dbReference type="ARBA" id="ARBA00022723"/>
    </source>
</evidence>
<keyword evidence="4" id="KW-0804">Transcription</keyword>
<dbReference type="Proteomes" id="UP000799324">
    <property type="component" value="Unassembled WGS sequence"/>
</dbReference>
<dbReference type="PANTHER" id="PTHR31069">
    <property type="entry name" value="OLEATE-ACTIVATED TRANSCRIPTION FACTOR 1-RELATED"/>
    <property type="match status" value="1"/>
</dbReference>
<dbReference type="EMBL" id="MU004289">
    <property type="protein sequence ID" value="KAF2662594.1"/>
    <property type="molecule type" value="Genomic_DNA"/>
</dbReference>
<dbReference type="Gene3D" id="4.10.240.10">
    <property type="entry name" value="Zn(2)-C6 fungal-type DNA-binding domain"/>
    <property type="match status" value="1"/>
</dbReference>
<proteinExistence type="predicted"/>
<evidence type="ECO:0000256" key="3">
    <source>
        <dbReference type="ARBA" id="ARBA00023125"/>
    </source>
</evidence>
<evidence type="ECO:0000313" key="9">
    <source>
        <dbReference type="Proteomes" id="UP000799324"/>
    </source>
</evidence>
<feature type="region of interest" description="Disordered" evidence="6">
    <location>
        <begin position="119"/>
        <end position="159"/>
    </location>
</feature>
<dbReference type="InterPro" id="IPR001138">
    <property type="entry name" value="Zn2Cys6_DnaBD"/>
</dbReference>
<dbReference type="SMART" id="SM00066">
    <property type="entry name" value="GAL4"/>
    <property type="match status" value="1"/>
</dbReference>
<protein>
    <recommendedName>
        <fullName evidence="7">Zn(2)-C6 fungal-type domain-containing protein</fullName>
    </recommendedName>
</protein>
<dbReference type="InterPro" id="IPR036864">
    <property type="entry name" value="Zn2-C6_fun-type_DNA-bd_sf"/>
</dbReference>
<keyword evidence="2" id="KW-0805">Transcription regulation</keyword>
<feature type="region of interest" description="Disordered" evidence="6">
    <location>
        <begin position="76"/>
        <end position="103"/>
    </location>
</feature>
<feature type="compositionally biased region" description="Basic residues" evidence="6">
    <location>
        <begin position="76"/>
        <end position="86"/>
    </location>
</feature>
<evidence type="ECO:0000256" key="6">
    <source>
        <dbReference type="SAM" id="MobiDB-lite"/>
    </source>
</evidence>
<dbReference type="CDD" id="cd00067">
    <property type="entry name" value="GAL4"/>
    <property type="match status" value="1"/>
</dbReference>
<dbReference type="OrthoDB" id="5069333at2759"/>
<gene>
    <name evidence="8" type="ORF">K491DRAFT_686474</name>
</gene>
<keyword evidence="9" id="KW-1185">Reference proteome</keyword>
<dbReference type="AlphaFoldDB" id="A0A6A6TVE9"/>
<evidence type="ECO:0000313" key="8">
    <source>
        <dbReference type="EMBL" id="KAF2662594.1"/>
    </source>
</evidence>
<sequence length="243" mass="26711">MSFTFSTRDLQSSLAYYPLPAPKMSSRSQTSPRTPKLRASCDCCAASKVKCSQDRPSCSRCASNGTICIYGISRKNGRPGRGRKRARDTPPPQERAASLDGRRSESFRLVAEPLLPDLPEFDLPSWPSTPEWPATPEFQDESMPDLYASDSSSMDGIMPVDPLPFESEQTTEPELIFTNPFAKKGGLNLEFSLPPGFQSLKNFVEGDDGNGSYTLLNQPNDFFIPMATPPVSPKGSSSFFEAF</sequence>
<dbReference type="GO" id="GO:0003677">
    <property type="term" value="F:DNA binding"/>
    <property type="evidence" value="ECO:0007669"/>
    <property type="project" value="UniProtKB-KW"/>
</dbReference>
<dbReference type="PRINTS" id="PR00755">
    <property type="entry name" value="AFLATOXINBRP"/>
</dbReference>
<dbReference type="GO" id="GO:0000981">
    <property type="term" value="F:DNA-binding transcription factor activity, RNA polymerase II-specific"/>
    <property type="evidence" value="ECO:0007669"/>
    <property type="project" value="InterPro"/>
</dbReference>
<evidence type="ECO:0000256" key="2">
    <source>
        <dbReference type="ARBA" id="ARBA00023015"/>
    </source>
</evidence>
<organism evidence="8 9">
    <name type="scientific">Lophiostoma macrostomum CBS 122681</name>
    <dbReference type="NCBI Taxonomy" id="1314788"/>
    <lineage>
        <taxon>Eukaryota</taxon>
        <taxon>Fungi</taxon>
        <taxon>Dikarya</taxon>
        <taxon>Ascomycota</taxon>
        <taxon>Pezizomycotina</taxon>
        <taxon>Dothideomycetes</taxon>
        <taxon>Pleosporomycetidae</taxon>
        <taxon>Pleosporales</taxon>
        <taxon>Lophiostomataceae</taxon>
        <taxon>Lophiostoma</taxon>
    </lineage>
</organism>
<reference evidence="8" key="1">
    <citation type="journal article" date="2020" name="Stud. Mycol.">
        <title>101 Dothideomycetes genomes: a test case for predicting lifestyles and emergence of pathogens.</title>
        <authorList>
            <person name="Haridas S."/>
            <person name="Albert R."/>
            <person name="Binder M."/>
            <person name="Bloem J."/>
            <person name="Labutti K."/>
            <person name="Salamov A."/>
            <person name="Andreopoulos B."/>
            <person name="Baker S."/>
            <person name="Barry K."/>
            <person name="Bills G."/>
            <person name="Bluhm B."/>
            <person name="Cannon C."/>
            <person name="Castanera R."/>
            <person name="Culley D."/>
            <person name="Daum C."/>
            <person name="Ezra D."/>
            <person name="Gonzalez J."/>
            <person name="Henrissat B."/>
            <person name="Kuo A."/>
            <person name="Liang C."/>
            <person name="Lipzen A."/>
            <person name="Lutzoni F."/>
            <person name="Magnuson J."/>
            <person name="Mondo S."/>
            <person name="Nolan M."/>
            <person name="Ohm R."/>
            <person name="Pangilinan J."/>
            <person name="Park H.-J."/>
            <person name="Ramirez L."/>
            <person name="Alfaro M."/>
            <person name="Sun H."/>
            <person name="Tritt A."/>
            <person name="Yoshinaga Y."/>
            <person name="Zwiers L.-H."/>
            <person name="Turgeon B."/>
            <person name="Goodwin S."/>
            <person name="Spatafora J."/>
            <person name="Crous P."/>
            <person name="Grigoriev I."/>
        </authorList>
    </citation>
    <scope>NUCLEOTIDE SEQUENCE</scope>
    <source>
        <strain evidence="8">CBS 122681</strain>
    </source>
</reference>
<keyword evidence="5" id="KW-0539">Nucleus</keyword>
<dbReference type="SUPFAM" id="SSF57701">
    <property type="entry name" value="Zn2/Cys6 DNA-binding domain"/>
    <property type="match status" value="1"/>
</dbReference>
<dbReference type="InterPro" id="IPR050675">
    <property type="entry name" value="OAF3"/>
</dbReference>
<evidence type="ECO:0000256" key="5">
    <source>
        <dbReference type="ARBA" id="ARBA00023242"/>
    </source>
</evidence>
<name>A0A6A6TVE9_9PLEO</name>